<feature type="transmembrane region" description="Helical" evidence="7">
    <location>
        <begin position="253"/>
        <end position="278"/>
    </location>
</feature>
<dbReference type="Pfam" id="PF00924">
    <property type="entry name" value="MS_channel_2nd"/>
    <property type="match status" value="1"/>
</dbReference>
<keyword evidence="4 7" id="KW-0812">Transmembrane</keyword>
<protein>
    <submittedName>
        <fullName evidence="10">Mechanosensitive ion channel family protein</fullName>
    </submittedName>
</protein>
<dbReference type="EMBL" id="AUZM01000035">
    <property type="protein sequence ID" value="ERT06541.1"/>
    <property type="molecule type" value="Genomic_DNA"/>
</dbReference>
<dbReference type="Gene3D" id="3.30.70.100">
    <property type="match status" value="1"/>
</dbReference>
<evidence type="ECO:0000256" key="7">
    <source>
        <dbReference type="SAM" id="Phobius"/>
    </source>
</evidence>
<dbReference type="InterPro" id="IPR011066">
    <property type="entry name" value="MscS_channel_C_sf"/>
</dbReference>
<dbReference type="SUPFAM" id="SSF82689">
    <property type="entry name" value="Mechanosensitive channel protein MscS (YggB), C-terminal domain"/>
    <property type="match status" value="1"/>
</dbReference>
<evidence type="ECO:0000256" key="6">
    <source>
        <dbReference type="ARBA" id="ARBA00023136"/>
    </source>
</evidence>
<gene>
    <name evidence="10" type="ORF">M595_3526</name>
</gene>
<dbReference type="InterPro" id="IPR006685">
    <property type="entry name" value="MscS_channel_2nd"/>
</dbReference>
<dbReference type="InterPro" id="IPR049278">
    <property type="entry name" value="MS_channel_C"/>
</dbReference>
<dbReference type="SUPFAM" id="SSF50182">
    <property type="entry name" value="Sm-like ribonucleoproteins"/>
    <property type="match status" value="1"/>
</dbReference>
<dbReference type="InterPro" id="IPR023408">
    <property type="entry name" value="MscS_beta-dom_sf"/>
</dbReference>
<keyword evidence="5 7" id="KW-1133">Transmembrane helix</keyword>
<evidence type="ECO:0000256" key="5">
    <source>
        <dbReference type="ARBA" id="ARBA00022989"/>
    </source>
</evidence>
<dbReference type="GO" id="GO:0005886">
    <property type="term" value="C:plasma membrane"/>
    <property type="evidence" value="ECO:0007669"/>
    <property type="project" value="UniProtKB-SubCell"/>
</dbReference>
<feature type="domain" description="Mechanosensitive ion channel MscS C-terminal" evidence="9">
    <location>
        <begin position="420"/>
        <end position="503"/>
    </location>
</feature>
<evidence type="ECO:0000313" key="10">
    <source>
        <dbReference type="EMBL" id="ERT06541.1"/>
    </source>
</evidence>
<dbReference type="Pfam" id="PF21082">
    <property type="entry name" value="MS_channel_3rd"/>
    <property type="match status" value="1"/>
</dbReference>
<accession>U7QJE5</accession>
<evidence type="ECO:0000259" key="9">
    <source>
        <dbReference type="Pfam" id="PF21082"/>
    </source>
</evidence>
<evidence type="ECO:0000256" key="3">
    <source>
        <dbReference type="ARBA" id="ARBA00022475"/>
    </source>
</evidence>
<evidence type="ECO:0000259" key="8">
    <source>
        <dbReference type="Pfam" id="PF00924"/>
    </source>
</evidence>
<name>U7QJE5_9CYAN</name>
<dbReference type="InterPro" id="IPR010920">
    <property type="entry name" value="LSM_dom_sf"/>
</dbReference>
<dbReference type="SUPFAM" id="SSF82861">
    <property type="entry name" value="Mechanosensitive channel protein MscS (YggB), transmembrane region"/>
    <property type="match status" value="1"/>
</dbReference>
<feature type="transmembrane region" description="Helical" evidence="7">
    <location>
        <begin position="183"/>
        <end position="204"/>
    </location>
</feature>
<sequence>MDQAYELVIEGYRQSKQEPGLFQSAEVKKQAARAEKAMERAIGTLNLQEVSPVIQKNTNIESALLLREILDRIEKPRPEDIPDLEAVKTEGIKRWEIPNTAIAIVQISDEGWYKNEFRFSLFSEETLKRLELWYGEVKHLPYQEGALEGFYEYYISTPGSLLPPKWSKLLPGWSKKTFWDQTIWQWGSLLLLLSLASAMVGFIYRELRSPRNQANSKVQAWEGLILPTSIVAICFVSKYMVTNIINITGSTCVTIVLVLETILYCALAWLSFMFFNAVGRTIIASSYFDENHLLEATIVRNAFRIWGVVTGASLLYLGGNEIGIPTQALVASLGVGGLAISFGVQPYLKNLVGGITLFAHRSAKIGEFCEFGGVTGTIEDIGLNTTSVRTLGGSLVIIPNSVVSETQVVNYSRCERRLMNFTIGLRYETERQQLLDVMDKIRSWLEQHSMIVDERVRFIDFGDSSLDIEVFAYVMTTSYAEFLEIKETCLIEIIKIVEAVGTEFAFPSQTLYFSRDRAAGGGDRATASKPGQ</sequence>
<evidence type="ECO:0000256" key="4">
    <source>
        <dbReference type="ARBA" id="ARBA00022692"/>
    </source>
</evidence>
<feature type="domain" description="Mechanosensitive ion channel MscS" evidence="8">
    <location>
        <begin position="347"/>
        <end position="413"/>
    </location>
</feature>
<evidence type="ECO:0000313" key="11">
    <source>
        <dbReference type="Proteomes" id="UP000017127"/>
    </source>
</evidence>
<dbReference type="GO" id="GO:0055085">
    <property type="term" value="P:transmembrane transport"/>
    <property type="evidence" value="ECO:0007669"/>
    <property type="project" value="InterPro"/>
</dbReference>
<evidence type="ECO:0000256" key="2">
    <source>
        <dbReference type="ARBA" id="ARBA00008017"/>
    </source>
</evidence>
<dbReference type="AlphaFoldDB" id="U7QJE5"/>
<dbReference type="PANTHER" id="PTHR30566">
    <property type="entry name" value="YNAI-RELATED MECHANOSENSITIVE ION CHANNEL"/>
    <property type="match status" value="1"/>
</dbReference>
<organism evidence="10 11">
    <name type="scientific">Lyngbya aestuarii BL J</name>
    <dbReference type="NCBI Taxonomy" id="1348334"/>
    <lineage>
        <taxon>Bacteria</taxon>
        <taxon>Bacillati</taxon>
        <taxon>Cyanobacteriota</taxon>
        <taxon>Cyanophyceae</taxon>
        <taxon>Oscillatoriophycideae</taxon>
        <taxon>Oscillatoriales</taxon>
        <taxon>Microcoleaceae</taxon>
        <taxon>Lyngbya</taxon>
    </lineage>
</organism>
<dbReference type="PANTHER" id="PTHR30566:SF5">
    <property type="entry name" value="MECHANOSENSITIVE ION CHANNEL PROTEIN 1, MITOCHONDRIAL-RELATED"/>
    <property type="match status" value="1"/>
</dbReference>
<comment type="subcellular location">
    <subcellularLocation>
        <location evidence="1">Cell membrane</location>
        <topology evidence="1">Multi-pass membrane protein</topology>
    </subcellularLocation>
</comment>
<proteinExistence type="inferred from homology"/>
<keyword evidence="11" id="KW-1185">Reference proteome</keyword>
<keyword evidence="6 7" id="KW-0472">Membrane</keyword>
<evidence type="ECO:0000256" key="1">
    <source>
        <dbReference type="ARBA" id="ARBA00004651"/>
    </source>
</evidence>
<comment type="similarity">
    <text evidence="2">Belongs to the MscS (TC 1.A.23) family.</text>
</comment>
<dbReference type="InterPro" id="IPR011014">
    <property type="entry name" value="MscS_channel_TM-2"/>
</dbReference>
<reference evidence="10 11" key="1">
    <citation type="journal article" date="2013" name="Front. Microbiol.">
        <title>Comparative genomic analyses of the cyanobacterium, Lyngbya aestuarii BL J, a powerful hydrogen producer.</title>
        <authorList>
            <person name="Kothari A."/>
            <person name="Vaughn M."/>
            <person name="Garcia-Pichel F."/>
        </authorList>
    </citation>
    <scope>NUCLEOTIDE SEQUENCE [LARGE SCALE GENOMIC DNA]</scope>
    <source>
        <strain evidence="10 11">BL J</strain>
    </source>
</reference>
<dbReference type="Gene3D" id="2.30.30.60">
    <property type="match status" value="1"/>
</dbReference>
<comment type="caution">
    <text evidence="10">The sequence shown here is derived from an EMBL/GenBank/DDBJ whole genome shotgun (WGS) entry which is preliminary data.</text>
</comment>
<dbReference type="Proteomes" id="UP000017127">
    <property type="component" value="Unassembled WGS sequence"/>
</dbReference>
<dbReference type="Gene3D" id="1.10.287.1260">
    <property type="match status" value="1"/>
</dbReference>
<keyword evidence="3" id="KW-1003">Cell membrane</keyword>
<feature type="transmembrane region" description="Helical" evidence="7">
    <location>
        <begin position="224"/>
        <end position="241"/>
    </location>
</feature>